<name>A0A9X2F9S1_9BACT</name>
<sequence>MKSARTRHLQHFGLVLATLLAAMGCSDYVPSDYGQRGGLGETSLNGTRVLGDMFEDAGHRVRSWRYLSPKLDKADVIVWFPDDFNVPSEEVEYWLTDWLTGQSDDGQPRVLIYVGRDYDAAPDYWQHMQGQAPPGLQAEYKRRLSEAKSDALANRPRPLTRSKTEDWFEYDTQPKRAKVQQLTGEWAAGVDPAKTDIVHETRMTIPDRNFQPLLVDETDKPIASELVYESSYPNQPLPSGRLILIENGSWLLNARLVNHEHRKLAGHLIDSVGPPRRNVVFLESGIDGPPIREEDPSTQLPNALGLFRIWPIGAVLTQLAALGIVFAVMRWPIFGIPKRLVRKSLSDFSSHISAVGRLLGDSRNRGYAVRLLMLYRQSLRHESVGGTEISQSTTPLPPPSPADSDSE</sequence>
<keyword evidence="2" id="KW-0812">Transmembrane</keyword>
<comment type="caution">
    <text evidence="3">The sequence shown here is derived from an EMBL/GenBank/DDBJ whole genome shotgun (WGS) entry which is preliminary data.</text>
</comment>
<evidence type="ECO:0000313" key="4">
    <source>
        <dbReference type="Proteomes" id="UP001155241"/>
    </source>
</evidence>
<evidence type="ECO:0000313" key="3">
    <source>
        <dbReference type="EMBL" id="MCO6045005.1"/>
    </source>
</evidence>
<dbReference type="PROSITE" id="PS51257">
    <property type="entry name" value="PROKAR_LIPOPROTEIN"/>
    <property type="match status" value="1"/>
</dbReference>
<keyword evidence="2" id="KW-1133">Transmembrane helix</keyword>
<proteinExistence type="predicted"/>
<keyword evidence="4" id="KW-1185">Reference proteome</keyword>
<feature type="transmembrane region" description="Helical" evidence="2">
    <location>
        <begin position="309"/>
        <end position="333"/>
    </location>
</feature>
<gene>
    <name evidence="3" type="ORF">NG895_13935</name>
</gene>
<keyword evidence="2" id="KW-0472">Membrane</keyword>
<accession>A0A9X2F9S1</accession>
<dbReference type="AlphaFoldDB" id="A0A9X2F9S1"/>
<reference evidence="3" key="1">
    <citation type="submission" date="2022-06" db="EMBL/GenBank/DDBJ databases">
        <title>Aeoliella straminimaris, a novel planctomycete from sediments.</title>
        <authorList>
            <person name="Vitorino I.R."/>
            <person name="Lage O.M."/>
        </authorList>
    </citation>
    <scope>NUCLEOTIDE SEQUENCE</scope>
    <source>
        <strain evidence="3">ICT_H6.2</strain>
    </source>
</reference>
<dbReference type="Proteomes" id="UP001155241">
    <property type="component" value="Unassembled WGS sequence"/>
</dbReference>
<dbReference type="EMBL" id="JAMXLR010000051">
    <property type="protein sequence ID" value="MCO6045005.1"/>
    <property type="molecule type" value="Genomic_DNA"/>
</dbReference>
<evidence type="ECO:0008006" key="5">
    <source>
        <dbReference type="Google" id="ProtNLM"/>
    </source>
</evidence>
<organism evidence="3 4">
    <name type="scientific">Aeoliella straminimaris</name>
    <dbReference type="NCBI Taxonomy" id="2954799"/>
    <lineage>
        <taxon>Bacteria</taxon>
        <taxon>Pseudomonadati</taxon>
        <taxon>Planctomycetota</taxon>
        <taxon>Planctomycetia</taxon>
        <taxon>Pirellulales</taxon>
        <taxon>Lacipirellulaceae</taxon>
        <taxon>Aeoliella</taxon>
    </lineage>
</organism>
<evidence type="ECO:0000256" key="1">
    <source>
        <dbReference type="SAM" id="MobiDB-lite"/>
    </source>
</evidence>
<protein>
    <recommendedName>
        <fullName evidence="5">DUF4350 domain-containing protein</fullName>
    </recommendedName>
</protein>
<evidence type="ECO:0000256" key="2">
    <source>
        <dbReference type="SAM" id="Phobius"/>
    </source>
</evidence>
<feature type="region of interest" description="Disordered" evidence="1">
    <location>
        <begin position="385"/>
        <end position="407"/>
    </location>
</feature>
<dbReference type="RefSeq" id="WP_252853118.1">
    <property type="nucleotide sequence ID" value="NZ_JAMXLR010000051.1"/>
</dbReference>